<evidence type="ECO:0000256" key="4">
    <source>
        <dbReference type="ARBA" id="ARBA00023004"/>
    </source>
</evidence>
<keyword evidence="4" id="KW-0408">Iron</keyword>
<dbReference type="GO" id="GO:0020037">
    <property type="term" value="F:heme binding"/>
    <property type="evidence" value="ECO:0007669"/>
    <property type="project" value="InterPro"/>
</dbReference>
<dbReference type="Pfam" id="PF01152">
    <property type="entry name" value="Bac_globin"/>
    <property type="match status" value="1"/>
</dbReference>
<dbReference type="AlphaFoldDB" id="A0A6B3L9M0"/>
<evidence type="ECO:0000313" key="7">
    <source>
        <dbReference type="Proteomes" id="UP000475117"/>
    </source>
</evidence>
<dbReference type="InterPro" id="IPR001486">
    <property type="entry name" value="Hemoglobin_trunc"/>
</dbReference>
<dbReference type="GO" id="GO:0019825">
    <property type="term" value="F:oxygen binding"/>
    <property type="evidence" value="ECO:0007669"/>
    <property type="project" value="InterPro"/>
</dbReference>
<protein>
    <submittedName>
        <fullName evidence="6">Globin</fullName>
    </submittedName>
</protein>
<keyword evidence="7" id="KW-1185">Reference proteome</keyword>
<evidence type="ECO:0000313" key="6">
    <source>
        <dbReference type="EMBL" id="QQL46206.1"/>
    </source>
</evidence>
<dbReference type="InterPro" id="IPR012292">
    <property type="entry name" value="Globin/Proto"/>
</dbReference>
<dbReference type="PANTHER" id="PTHR47366:SF1">
    <property type="entry name" value="TWO-ON-TWO HEMOGLOBIN-3"/>
    <property type="match status" value="1"/>
</dbReference>
<evidence type="ECO:0000256" key="2">
    <source>
        <dbReference type="ARBA" id="ARBA00022617"/>
    </source>
</evidence>
<keyword evidence="2" id="KW-0349">Heme</keyword>
<dbReference type="RefSeq" id="WP_164362979.1">
    <property type="nucleotide sequence ID" value="NZ_CP066776.1"/>
</dbReference>
<reference evidence="6 7" key="1">
    <citation type="submission" date="2020-12" db="EMBL/GenBank/DDBJ databases">
        <title>Sulforoseuscoccus oceanibium gen. nov., sp. nov., a representative of the phylum Verrucomicrobia with special cytoplasmic membrane, and proposal of Sulforoseuscoccusaceae fam. nov.</title>
        <authorList>
            <person name="Xi F."/>
        </authorList>
    </citation>
    <scope>NUCLEOTIDE SEQUENCE [LARGE SCALE GENOMIC DNA]</scope>
    <source>
        <strain evidence="6 7">T37</strain>
    </source>
</reference>
<keyword evidence="1" id="KW-0813">Transport</keyword>
<dbReference type="GO" id="GO:0046872">
    <property type="term" value="F:metal ion binding"/>
    <property type="evidence" value="ECO:0007669"/>
    <property type="project" value="UniProtKB-KW"/>
</dbReference>
<dbReference type="PANTHER" id="PTHR47366">
    <property type="entry name" value="TWO-ON-TWO HEMOGLOBIN-3"/>
    <property type="match status" value="1"/>
</dbReference>
<dbReference type="EMBL" id="CP066776">
    <property type="protein sequence ID" value="QQL46206.1"/>
    <property type="molecule type" value="Genomic_DNA"/>
</dbReference>
<keyword evidence="3" id="KW-0479">Metal-binding</keyword>
<dbReference type="SUPFAM" id="SSF46458">
    <property type="entry name" value="Globin-like"/>
    <property type="match status" value="1"/>
</dbReference>
<evidence type="ECO:0000256" key="1">
    <source>
        <dbReference type="ARBA" id="ARBA00022448"/>
    </source>
</evidence>
<dbReference type="InterPro" id="IPR009050">
    <property type="entry name" value="Globin-like_sf"/>
</dbReference>
<dbReference type="Gene3D" id="1.10.490.10">
    <property type="entry name" value="Globins"/>
    <property type="match status" value="1"/>
</dbReference>
<sequence>MSEINVDNLVERLGEEKLRELSAAFYRRVKTDPILGKMYPDDDWDGAEERLADFLVMRFGGSTAYMEKRGHPRLRMRHAPFVIGAVERDQWLTLMGESMREVGIPQQEGVVMAQFFAQIADFMRNSPH</sequence>
<name>A0A6B3L9M0_9BACT</name>
<dbReference type="KEGG" id="soa:G3M56_006390"/>
<comment type="similarity">
    <text evidence="5">Belongs to the truncated hemoglobin family. Group II subfamily.</text>
</comment>
<accession>A0A6B3L9M0</accession>
<dbReference type="GO" id="GO:0005344">
    <property type="term" value="F:oxygen carrier activity"/>
    <property type="evidence" value="ECO:0007669"/>
    <property type="project" value="InterPro"/>
</dbReference>
<dbReference type="Proteomes" id="UP000475117">
    <property type="component" value="Chromosome"/>
</dbReference>
<proteinExistence type="inferred from homology"/>
<organism evidence="6 7">
    <name type="scientific">Sulfuriroseicoccus oceanibius</name>
    <dbReference type="NCBI Taxonomy" id="2707525"/>
    <lineage>
        <taxon>Bacteria</taxon>
        <taxon>Pseudomonadati</taxon>
        <taxon>Verrucomicrobiota</taxon>
        <taxon>Verrucomicrobiia</taxon>
        <taxon>Verrucomicrobiales</taxon>
        <taxon>Verrucomicrobiaceae</taxon>
        <taxon>Sulfuriroseicoccus</taxon>
    </lineage>
</organism>
<evidence type="ECO:0000256" key="5">
    <source>
        <dbReference type="ARBA" id="ARBA00034496"/>
    </source>
</evidence>
<gene>
    <name evidence="6" type="ORF">G3M56_006390</name>
</gene>
<dbReference type="InterPro" id="IPR044203">
    <property type="entry name" value="GlbO/GLB3-like"/>
</dbReference>
<evidence type="ECO:0000256" key="3">
    <source>
        <dbReference type="ARBA" id="ARBA00022723"/>
    </source>
</evidence>